<organism evidence="1 2">
    <name type="scientific">Morganella morganii</name>
    <name type="common">Proteus morganii</name>
    <dbReference type="NCBI Taxonomy" id="582"/>
    <lineage>
        <taxon>Bacteria</taxon>
        <taxon>Pseudomonadati</taxon>
        <taxon>Pseudomonadota</taxon>
        <taxon>Gammaproteobacteria</taxon>
        <taxon>Enterobacterales</taxon>
        <taxon>Morganellaceae</taxon>
        <taxon>Morganella</taxon>
    </lineage>
</organism>
<dbReference type="RefSeq" id="WP_127377965.1">
    <property type="nucleotide sequence ID" value="NZ_CP066133.1"/>
</dbReference>
<dbReference type="OrthoDB" id="8566531at2"/>
<gene>
    <name evidence="1" type="ORF">CKG00_13110</name>
</gene>
<comment type="caution">
    <text evidence="1">The sequence shown here is derived from an EMBL/GenBank/DDBJ whole genome shotgun (WGS) entry which is preliminary data.</text>
</comment>
<sequence length="34" mass="4000">MVFHWPPVSFDTMSVSELLKWHRLAATRIGQNDE</sequence>
<dbReference type="EMBL" id="NRQY01000001">
    <property type="protein sequence ID" value="RUT67195.1"/>
    <property type="molecule type" value="Genomic_DNA"/>
</dbReference>
<proteinExistence type="predicted"/>
<dbReference type="AlphaFoldDB" id="A0A433ZYI3"/>
<reference evidence="1 2" key="1">
    <citation type="submission" date="2017-08" db="EMBL/GenBank/DDBJ databases">
        <title>Draft genome sequence of pheromone producing symbiont Morganella morganii, of the female New Zealand grass grub Costelytra giveni.</title>
        <authorList>
            <person name="Laugraud A."/>
            <person name="Young S.D."/>
            <person name="Hurst M.H."/>
        </authorList>
    </citation>
    <scope>NUCLEOTIDE SEQUENCE [LARGE SCALE GENOMIC DNA]</scope>
    <source>
        <strain evidence="1 2">MMsCG</strain>
    </source>
</reference>
<dbReference type="Pfam" id="PF06528">
    <property type="entry name" value="Phage_P2_GpE"/>
    <property type="match status" value="1"/>
</dbReference>
<evidence type="ECO:0000313" key="2">
    <source>
        <dbReference type="Proteomes" id="UP000286908"/>
    </source>
</evidence>
<name>A0A433ZYI3_MORMO</name>
<protein>
    <submittedName>
        <fullName evidence="1">GpE family phage tail protein</fullName>
    </submittedName>
</protein>
<evidence type="ECO:0000313" key="1">
    <source>
        <dbReference type="EMBL" id="RUT67195.1"/>
    </source>
</evidence>
<accession>A0A433ZYI3</accession>
<dbReference type="Proteomes" id="UP000286908">
    <property type="component" value="Unassembled WGS sequence"/>
</dbReference>
<dbReference type="InterPro" id="IPR009493">
    <property type="entry name" value="P2_GpE"/>
</dbReference>